<dbReference type="Proteomes" id="UP001154420">
    <property type="component" value="Unassembled WGS sequence"/>
</dbReference>
<evidence type="ECO:0000313" key="1">
    <source>
        <dbReference type="EMBL" id="NBJ94871.1"/>
    </source>
</evidence>
<dbReference type="InterPro" id="IPR009229">
    <property type="entry name" value="AgrD"/>
</dbReference>
<gene>
    <name evidence="1" type="ORF">D5281_20415</name>
</gene>
<reference evidence="1" key="1">
    <citation type="submission" date="2018-09" db="EMBL/GenBank/DDBJ databases">
        <title>Murine metabolic-syndrome-specific gut microbial biobank.</title>
        <authorList>
            <person name="Liu C."/>
        </authorList>
    </citation>
    <scope>NUCLEOTIDE SEQUENCE</scope>
    <source>
        <strain evidence="1">D42-62</strain>
    </source>
</reference>
<dbReference type="EMBL" id="QZDT01000054">
    <property type="protein sequence ID" value="NBJ94871.1"/>
    <property type="molecule type" value="Genomic_DNA"/>
</dbReference>
<accession>A0A9X5GUB2</accession>
<evidence type="ECO:0000313" key="2">
    <source>
        <dbReference type="Proteomes" id="UP001154420"/>
    </source>
</evidence>
<keyword evidence="2" id="KW-1185">Reference proteome</keyword>
<proteinExistence type="predicted"/>
<organism evidence="1 2">
    <name type="scientific">Parablautia muri</name>
    <dbReference type="NCBI Taxonomy" id="2320879"/>
    <lineage>
        <taxon>Bacteria</taxon>
        <taxon>Bacillati</taxon>
        <taxon>Bacillota</taxon>
        <taxon>Clostridia</taxon>
        <taxon>Lachnospirales</taxon>
        <taxon>Lachnospiraceae</taxon>
        <taxon>Parablautia</taxon>
    </lineage>
</organism>
<comment type="caution">
    <text evidence="1">The sequence shown here is derived from an EMBL/GenBank/DDBJ whole genome shotgun (WGS) entry which is preliminary data.</text>
</comment>
<dbReference type="AlphaFoldDB" id="A0A9X5GUB2"/>
<dbReference type="RefSeq" id="WP_129178905.1">
    <property type="nucleotide sequence ID" value="NZ_QZDT01000054.1"/>
</dbReference>
<name>A0A9X5GUB2_9FIRM</name>
<sequence>MKKHNRLKKIIEKIAIRAAISEANTTCPFINYQPEIPKAVKKLRKF</sequence>
<dbReference type="NCBIfam" id="TIGR04223">
    <property type="entry name" value="quorum_AgrD"/>
    <property type="match status" value="1"/>
</dbReference>
<protein>
    <submittedName>
        <fullName evidence="1">Cyclic lactone autoinducer peptide</fullName>
    </submittedName>
</protein>